<dbReference type="GO" id="GO:0000213">
    <property type="term" value="F:tRNA-intron lyase activity"/>
    <property type="evidence" value="ECO:0007669"/>
    <property type="project" value="InterPro"/>
</dbReference>
<dbReference type="SUPFAM" id="SSF53032">
    <property type="entry name" value="tRNA-intron endonuclease catalytic domain-like"/>
    <property type="match status" value="1"/>
</dbReference>
<evidence type="ECO:0000313" key="3">
    <source>
        <dbReference type="EMBL" id="GAI53737.1"/>
    </source>
</evidence>
<protein>
    <recommendedName>
        <fullName evidence="4">tRNA intron endonuclease catalytic domain-containing protein</fullName>
    </recommendedName>
</protein>
<organism evidence="3">
    <name type="scientific">marine sediment metagenome</name>
    <dbReference type="NCBI Taxonomy" id="412755"/>
    <lineage>
        <taxon>unclassified sequences</taxon>
        <taxon>metagenomes</taxon>
        <taxon>ecological metagenomes</taxon>
    </lineage>
</organism>
<dbReference type="SUPFAM" id="SSF55267">
    <property type="entry name" value="tRNA-intron endonuclease N-terminal domain-like"/>
    <property type="match status" value="1"/>
</dbReference>
<dbReference type="AlphaFoldDB" id="X1PBP9"/>
<dbReference type="Gene3D" id="3.40.1350.150">
    <property type="match status" value="1"/>
</dbReference>
<name>X1PBP9_9ZZZZ</name>
<evidence type="ECO:0000259" key="1">
    <source>
        <dbReference type="Pfam" id="PF01974"/>
    </source>
</evidence>
<proteinExistence type="predicted"/>
<sequence>KKKKSSESILAKLIKSEILIEDHQDARIIYDNGYYGLLNKDKTLSLNFEEALHLLERDVIKIADENGVWLDVSNCARIFSERKDSFWSDYLVYKDLRNRGYIVGQGISDVVKYRLYPRGAKIGQEVAKIMVTPLGEGMTINIESLDEIVTQTQSLKKKLLIACVDRLGDVSYYELQTLFN</sequence>
<feature type="domain" description="tRNA intron endonuclease N-terminal" evidence="2">
    <location>
        <begin position="11"/>
        <end position="67"/>
    </location>
</feature>
<dbReference type="Pfam" id="PF01974">
    <property type="entry name" value="tRNA_int_endo"/>
    <property type="match status" value="1"/>
</dbReference>
<comment type="caution">
    <text evidence="3">The sequence shown here is derived from an EMBL/GenBank/DDBJ whole genome shotgun (WGS) entry which is preliminary data.</text>
</comment>
<reference evidence="3" key="1">
    <citation type="journal article" date="2014" name="Front. Microbiol.">
        <title>High frequency of phylogenetically diverse reductive dehalogenase-homologous genes in deep subseafloor sedimentary metagenomes.</title>
        <authorList>
            <person name="Kawai M."/>
            <person name="Futagami T."/>
            <person name="Toyoda A."/>
            <person name="Takaki Y."/>
            <person name="Nishi S."/>
            <person name="Hori S."/>
            <person name="Arai W."/>
            <person name="Tsubouchi T."/>
            <person name="Morono Y."/>
            <person name="Uchiyama I."/>
            <person name="Ito T."/>
            <person name="Fujiyama A."/>
            <person name="Inagaki F."/>
            <person name="Takami H."/>
        </authorList>
    </citation>
    <scope>NUCLEOTIDE SEQUENCE</scope>
    <source>
        <strain evidence="3">Expedition CK06-06</strain>
    </source>
</reference>
<dbReference type="EMBL" id="BARV01039072">
    <property type="protein sequence ID" value="GAI53737.1"/>
    <property type="molecule type" value="Genomic_DNA"/>
</dbReference>
<evidence type="ECO:0000259" key="2">
    <source>
        <dbReference type="Pfam" id="PF02778"/>
    </source>
</evidence>
<gene>
    <name evidence="3" type="ORF">S06H3_59992</name>
</gene>
<dbReference type="InterPro" id="IPR006677">
    <property type="entry name" value="tRNA_intron_Endonuc_cat-like"/>
</dbReference>
<dbReference type="NCBIfam" id="TIGR00324">
    <property type="entry name" value="endA"/>
    <property type="match status" value="1"/>
</dbReference>
<dbReference type="InterPro" id="IPR036740">
    <property type="entry name" value="tRNA_intron_Endonuc_N_sf"/>
</dbReference>
<dbReference type="CDD" id="cd22363">
    <property type="entry name" value="tRNA-intron_lyase_C"/>
    <property type="match status" value="1"/>
</dbReference>
<dbReference type="InterPro" id="IPR006678">
    <property type="entry name" value="tRNA_intron_Endonuc_N"/>
</dbReference>
<feature type="domain" description="tRNA intron endonuclease catalytic" evidence="1">
    <location>
        <begin position="86"/>
        <end position="172"/>
    </location>
</feature>
<dbReference type="InterPro" id="IPR006676">
    <property type="entry name" value="tRNA_splic"/>
</dbReference>
<feature type="non-terminal residue" evidence="3">
    <location>
        <position position="1"/>
    </location>
</feature>
<accession>X1PBP9</accession>
<dbReference type="InterPro" id="IPR036167">
    <property type="entry name" value="tRNA_intron_Endo_cat-like_sf"/>
</dbReference>
<dbReference type="Pfam" id="PF02778">
    <property type="entry name" value="tRNA_int_endo_N"/>
    <property type="match status" value="1"/>
</dbReference>
<evidence type="ECO:0008006" key="4">
    <source>
        <dbReference type="Google" id="ProtNLM"/>
    </source>
</evidence>
<dbReference type="GO" id="GO:0006388">
    <property type="term" value="P:tRNA splicing, via endonucleolytic cleavage and ligation"/>
    <property type="evidence" value="ECO:0007669"/>
    <property type="project" value="InterPro"/>
</dbReference>